<dbReference type="EMBL" id="VSSQ01011396">
    <property type="protein sequence ID" value="MPM46740.1"/>
    <property type="molecule type" value="Genomic_DNA"/>
</dbReference>
<accession>A0A645A0M5</accession>
<name>A0A645A0M5_9ZZZZ</name>
<comment type="caution">
    <text evidence="2">The sequence shown here is derived from an EMBL/GenBank/DDBJ whole genome shotgun (WGS) entry which is preliminary data.</text>
</comment>
<protein>
    <submittedName>
        <fullName evidence="2">Uncharacterized protein</fullName>
    </submittedName>
</protein>
<feature type="region of interest" description="Disordered" evidence="1">
    <location>
        <begin position="1"/>
        <end position="21"/>
    </location>
</feature>
<organism evidence="2">
    <name type="scientific">bioreactor metagenome</name>
    <dbReference type="NCBI Taxonomy" id="1076179"/>
    <lineage>
        <taxon>unclassified sequences</taxon>
        <taxon>metagenomes</taxon>
        <taxon>ecological metagenomes</taxon>
    </lineage>
</organism>
<evidence type="ECO:0000313" key="2">
    <source>
        <dbReference type="EMBL" id="MPM46740.1"/>
    </source>
</evidence>
<dbReference type="AlphaFoldDB" id="A0A645A0M5"/>
<feature type="compositionally biased region" description="Polar residues" evidence="1">
    <location>
        <begin position="8"/>
        <end position="21"/>
    </location>
</feature>
<proteinExistence type="predicted"/>
<gene>
    <name evidence="2" type="ORF">SDC9_93446</name>
</gene>
<sequence>MDMARRGSYNNPKANRSRSNQILAVDEKQRIVSLTDISDVVRSIGPFVEIRGYVSEYGGDAENYLKDRVKNYKMTEVA</sequence>
<reference evidence="2" key="1">
    <citation type="submission" date="2019-08" db="EMBL/GenBank/DDBJ databases">
        <authorList>
            <person name="Kucharzyk K."/>
            <person name="Murdoch R.W."/>
            <person name="Higgins S."/>
            <person name="Loffler F."/>
        </authorList>
    </citation>
    <scope>NUCLEOTIDE SEQUENCE</scope>
</reference>
<evidence type="ECO:0000256" key="1">
    <source>
        <dbReference type="SAM" id="MobiDB-lite"/>
    </source>
</evidence>